<comment type="caution">
    <text evidence="2">The sequence shown here is derived from an EMBL/GenBank/DDBJ whole genome shotgun (WGS) entry which is preliminary data.</text>
</comment>
<accession>A0A4R4ZX59</accession>
<evidence type="ECO:0000313" key="2">
    <source>
        <dbReference type="EMBL" id="TDD63831.1"/>
    </source>
</evidence>
<feature type="transmembrane region" description="Helical" evidence="1">
    <location>
        <begin position="6"/>
        <end position="30"/>
    </location>
</feature>
<reference evidence="2 3" key="1">
    <citation type="submission" date="2019-03" db="EMBL/GenBank/DDBJ databases">
        <title>Draft genome sequences of novel Actinobacteria.</title>
        <authorList>
            <person name="Sahin N."/>
            <person name="Ay H."/>
            <person name="Saygin H."/>
        </authorList>
    </citation>
    <scope>NUCLEOTIDE SEQUENCE [LARGE SCALE GENOMIC DNA]</scope>
    <source>
        <strain evidence="2 3">DSM 45941</strain>
    </source>
</reference>
<organism evidence="2 3">
    <name type="scientific">Actinomadura darangshiensis</name>
    <dbReference type="NCBI Taxonomy" id="705336"/>
    <lineage>
        <taxon>Bacteria</taxon>
        <taxon>Bacillati</taxon>
        <taxon>Actinomycetota</taxon>
        <taxon>Actinomycetes</taxon>
        <taxon>Streptosporangiales</taxon>
        <taxon>Thermomonosporaceae</taxon>
        <taxon>Actinomadura</taxon>
    </lineage>
</organism>
<dbReference type="Proteomes" id="UP000295578">
    <property type="component" value="Unassembled WGS sequence"/>
</dbReference>
<dbReference type="EMBL" id="SMKY01000387">
    <property type="protein sequence ID" value="TDD63831.1"/>
    <property type="molecule type" value="Genomic_DNA"/>
</dbReference>
<proteinExistence type="predicted"/>
<evidence type="ECO:0000313" key="3">
    <source>
        <dbReference type="Proteomes" id="UP000295578"/>
    </source>
</evidence>
<protein>
    <submittedName>
        <fullName evidence="2">LysE family translocator</fullName>
    </submittedName>
</protein>
<keyword evidence="1" id="KW-0472">Membrane</keyword>
<sequence>MPVESHLLVVFFVTSVVAMVIPGPDMLFILGCGMR</sequence>
<dbReference type="AlphaFoldDB" id="A0A4R4ZX59"/>
<keyword evidence="3" id="KW-1185">Reference proteome</keyword>
<feature type="non-terminal residue" evidence="2">
    <location>
        <position position="35"/>
    </location>
</feature>
<keyword evidence="1" id="KW-0812">Transmembrane</keyword>
<gene>
    <name evidence="2" type="ORF">E1293_42350</name>
</gene>
<evidence type="ECO:0000256" key="1">
    <source>
        <dbReference type="SAM" id="Phobius"/>
    </source>
</evidence>
<name>A0A4R4ZX59_9ACTN</name>
<keyword evidence="1" id="KW-1133">Transmembrane helix</keyword>